<dbReference type="OrthoDB" id="5179393at2"/>
<protein>
    <submittedName>
        <fullName evidence="1">Uncharacterized protein</fullName>
    </submittedName>
</protein>
<evidence type="ECO:0000313" key="2">
    <source>
        <dbReference type="Proteomes" id="UP000094094"/>
    </source>
</evidence>
<name>A0A1D7VMH8_9ACTN</name>
<reference evidence="1 2" key="1">
    <citation type="submission" date="2016-09" db="EMBL/GenBank/DDBJ databases">
        <title>Complete genome sequencing of Streptomyces lydicus 103 and metabolic pathways analysis of antibiotic biosynthesis.</title>
        <authorList>
            <person name="Jia N."/>
            <person name="Ding M.-Z."/>
            <person name="Gao F."/>
            <person name="Yuan Y.-J."/>
        </authorList>
    </citation>
    <scope>NUCLEOTIDE SEQUENCE [LARGE SCALE GENOMIC DNA]</scope>
    <source>
        <strain evidence="1 2">103</strain>
    </source>
</reference>
<gene>
    <name evidence="1" type="ORF">SL103_18425</name>
</gene>
<dbReference type="EMBL" id="CP017157">
    <property type="protein sequence ID" value="AOP47950.1"/>
    <property type="molecule type" value="Genomic_DNA"/>
</dbReference>
<dbReference type="KEGG" id="slc:SL103_18425"/>
<sequence>MAASGHRLVAALDHCLHGRGGSAPSIDTEERPAGAALIRALVRTGAELVVVPRVGLPLEEGVGALLRYVDPHQV</sequence>
<keyword evidence="2" id="KW-1185">Reference proteome</keyword>
<organism evidence="1 2">
    <name type="scientific">Streptomyces lydicus</name>
    <dbReference type="NCBI Taxonomy" id="47763"/>
    <lineage>
        <taxon>Bacteria</taxon>
        <taxon>Bacillati</taxon>
        <taxon>Actinomycetota</taxon>
        <taxon>Actinomycetes</taxon>
        <taxon>Kitasatosporales</taxon>
        <taxon>Streptomycetaceae</taxon>
        <taxon>Streptomyces</taxon>
    </lineage>
</organism>
<dbReference type="AlphaFoldDB" id="A0A1D7VMH8"/>
<evidence type="ECO:0000313" key="1">
    <source>
        <dbReference type="EMBL" id="AOP47950.1"/>
    </source>
</evidence>
<dbReference type="Proteomes" id="UP000094094">
    <property type="component" value="Chromosome"/>
</dbReference>
<proteinExistence type="predicted"/>
<accession>A0A1D7VMH8</accession>